<dbReference type="PANTHER" id="PTHR46513">
    <property type="entry name" value="VITELLOGENIN RECEPTOR-LIKE PROTEIN-RELATED-RELATED"/>
    <property type="match status" value="1"/>
</dbReference>
<evidence type="ECO:0000256" key="6">
    <source>
        <dbReference type="PROSITE-ProRule" id="PRU00461"/>
    </source>
</evidence>
<dbReference type="InterPro" id="IPR011042">
    <property type="entry name" value="6-blade_b-propeller_TolB-like"/>
</dbReference>
<feature type="repeat" description="LDL-receptor class B" evidence="6">
    <location>
        <begin position="137"/>
        <end position="182"/>
    </location>
</feature>
<proteinExistence type="predicted"/>
<keyword evidence="4" id="KW-1015">Disulfide bond</keyword>
<dbReference type="Gene3D" id="2.120.10.30">
    <property type="entry name" value="TolB, C-terminal domain"/>
    <property type="match status" value="1"/>
</dbReference>
<evidence type="ECO:0000256" key="2">
    <source>
        <dbReference type="ARBA" id="ARBA00022729"/>
    </source>
</evidence>
<dbReference type="SUPFAM" id="SSF57196">
    <property type="entry name" value="EGF/Laminin"/>
    <property type="match status" value="1"/>
</dbReference>
<accession>A0AAE0WGK4</accession>
<reference evidence="7" key="2">
    <citation type="journal article" date="2021" name="Genome Biol. Evol.">
        <title>Developing a high-quality reference genome for a parasitic bivalve with doubly uniparental inheritance (Bivalvia: Unionida).</title>
        <authorList>
            <person name="Smith C.H."/>
        </authorList>
    </citation>
    <scope>NUCLEOTIDE SEQUENCE</scope>
    <source>
        <strain evidence="7">CHS0354</strain>
        <tissue evidence="7">Mantle</tissue>
    </source>
</reference>
<dbReference type="Proteomes" id="UP001195483">
    <property type="component" value="Unassembled WGS sequence"/>
</dbReference>
<keyword evidence="2" id="KW-0732">Signal</keyword>
<dbReference type="FunFam" id="2.120.10.30:FF:000241">
    <property type="entry name" value="Low-density lipoprotein receptor-related protein 6"/>
    <property type="match status" value="1"/>
</dbReference>
<feature type="repeat" description="LDL-receptor class B" evidence="6">
    <location>
        <begin position="183"/>
        <end position="226"/>
    </location>
</feature>
<keyword evidence="5" id="KW-0325">Glycoprotein</keyword>
<dbReference type="AlphaFoldDB" id="A0AAE0WGK4"/>
<organism evidence="7 8">
    <name type="scientific">Potamilus streckersoni</name>
    <dbReference type="NCBI Taxonomy" id="2493646"/>
    <lineage>
        <taxon>Eukaryota</taxon>
        <taxon>Metazoa</taxon>
        <taxon>Spiralia</taxon>
        <taxon>Lophotrochozoa</taxon>
        <taxon>Mollusca</taxon>
        <taxon>Bivalvia</taxon>
        <taxon>Autobranchia</taxon>
        <taxon>Heteroconchia</taxon>
        <taxon>Palaeoheterodonta</taxon>
        <taxon>Unionida</taxon>
        <taxon>Unionoidea</taxon>
        <taxon>Unionidae</taxon>
        <taxon>Ambleminae</taxon>
        <taxon>Lampsilini</taxon>
        <taxon>Potamilus</taxon>
    </lineage>
</organism>
<evidence type="ECO:0000256" key="3">
    <source>
        <dbReference type="ARBA" id="ARBA00022737"/>
    </source>
</evidence>
<evidence type="ECO:0000256" key="5">
    <source>
        <dbReference type="ARBA" id="ARBA00023180"/>
    </source>
</evidence>
<evidence type="ECO:0000256" key="1">
    <source>
        <dbReference type="ARBA" id="ARBA00022536"/>
    </source>
</evidence>
<dbReference type="PANTHER" id="PTHR46513:SF13">
    <property type="entry name" value="EGF-LIKE DOMAIN-CONTAINING PROTEIN"/>
    <property type="match status" value="1"/>
</dbReference>
<dbReference type="InterPro" id="IPR000033">
    <property type="entry name" value="LDLR_classB_rpt"/>
</dbReference>
<dbReference type="SUPFAM" id="SSF63825">
    <property type="entry name" value="YWTD domain"/>
    <property type="match status" value="1"/>
</dbReference>
<feature type="repeat" description="LDL-receptor class B" evidence="6">
    <location>
        <begin position="227"/>
        <end position="269"/>
    </location>
</feature>
<sequence length="371" mass="42593">MDIHYTYNHETIQIILWPTFVLVSVLPYLEGNDRGLIITLTPSYSYDNIYIETVSITTDGAPDFDSRRTLNFSTKVLFLSVEGDYALRQSYMYEYYSGIIYRDSNFSIDFSGPNYWSIVHEGVSMGSVKLAVDWINHNIYWTDSQFKWIVVQSLASIDKSMYRILIHENLEGPHALTLDPMEGLLFWSDIGSFTKIEVSSLSGKNRKSLISSNLIMPISLAADYGARRIYWIDSGRYTLESITYEGKERKIFFKTSYNSFFDLAVYKDYLYVTNLEYQEVDFFNKMNGEKLEKSLIREGEIYLGVTVFHPEAQPTSVTAYCVNYGCEHICVTEKGGASCVCRDGYILNQDMKTCSDAVQCDLLSHRAADIY</sequence>
<reference evidence="7" key="3">
    <citation type="submission" date="2023-05" db="EMBL/GenBank/DDBJ databases">
        <authorList>
            <person name="Smith C.H."/>
        </authorList>
    </citation>
    <scope>NUCLEOTIDE SEQUENCE</scope>
    <source>
        <strain evidence="7">CHS0354</strain>
        <tissue evidence="7">Mantle</tissue>
    </source>
</reference>
<reference evidence="7" key="1">
    <citation type="journal article" date="2021" name="Genome Biol. Evol.">
        <title>A High-Quality Reference Genome for a Parasitic Bivalve with Doubly Uniparental Inheritance (Bivalvia: Unionida).</title>
        <authorList>
            <person name="Smith C.H."/>
        </authorList>
    </citation>
    <scope>NUCLEOTIDE SEQUENCE</scope>
    <source>
        <strain evidence="7">CHS0354</strain>
    </source>
</reference>
<dbReference type="PROSITE" id="PS51120">
    <property type="entry name" value="LDLRB"/>
    <property type="match status" value="3"/>
</dbReference>
<name>A0AAE0WGK4_9BIVA</name>
<keyword evidence="1" id="KW-0245">EGF-like domain</keyword>
<evidence type="ECO:0000313" key="8">
    <source>
        <dbReference type="Proteomes" id="UP001195483"/>
    </source>
</evidence>
<evidence type="ECO:0000313" key="7">
    <source>
        <dbReference type="EMBL" id="KAK3611820.1"/>
    </source>
</evidence>
<gene>
    <name evidence="7" type="ORF">CHS0354_040492</name>
</gene>
<comment type="caution">
    <text evidence="7">The sequence shown here is derived from an EMBL/GenBank/DDBJ whole genome shotgun (WGS) entry which is preliminary data.</text>
</comment>
<dbReference type="InterPro" id="IPR050778">
    <property type="entry name" value="Cueball_EGF_LRP_Nidogen"/>
</dbReference>
<dbReference type="Pfam" id="PF14670">
    <property type="entry name" value="FXa_inhibition"/>
    <property type="match status" value="1"/>
</dbReference>
<keyword evidence="8" id="KW-1185">Reference proteome</keyword>
<evidence type="ECO:0000256" key="4">
    <source>
        <dbReference type="ARBA" id="ARBA00023157"/>
    </source>
</evidence>
<keyword evidence="3" id="KW-0677">Repeat</keyword>
<dbReference type="SMART" id="SM00135">
    <property type="entry name" value="LY"/>
    <property type="match status" value="3"/>
</dbReference>
<dbReference type="EMBL" id="JAEAOA010002337">
    <property type="protein sequence ID" value="KAK3611820.1"/>
    <property type="molecule type" value="Genomic_DNA"/>
</dbReference>
<dbReference type="Pfam" id="PF00058">
    <property type="entry name" value="Ldl_recept_b"/>
    <property type="match status" value="1"/>
</dbReference>
<protein>
    <submittedName>
        <fullName evidence="7">Uncharacterized protein</fullName>
    </submittedName>
</protein>